<protein>
    <recommendedName>
        <fullName evidence="4">Histidine kinase</fullName>
    </recommendedName>
</protein>
<feature type="transmembrane region" description="Helical" evidence="1">
    <location>
        <begin position="49"/>
        <end position="68"/>
    </location>
</feature>
<evidence type="ECO:0000256" key="1">
    <source>
        <dbReference type="SAM" id="Phobius"/>
    </source>
</evidence>
<keyword evidence="1" id="KW-1133">Transmembrane helix</keyword>
<keyword evidence="1" id="KW-0812">Transmembrane</keyword>
<dbReference type="Proteomes" id="UP001176468">
    <property type="component" value="Unassembled WGS sequence"/>
</dbReference>
<feature type="transmembrane region" description="Helical" evidence="1">
    <location>
        <begin position="180"/>
        <end position="199"/>
    </location>
</feature>
<evidence type="ECO:0008006" key="4">
    <source>
        <dbReference type="Google" id="ProtNLM"/>
    </source>
</evidence>
<accession>A0ABT8ZW23</accession>
<reference evidence="2" key="1">
    <citation type="submission" date="2023-07" db="EMBL/GenBank/DDBJ databases">
        <authorList>
            <person name="Kim M.K."/>
        </authorList>
    </citation>
    <scope>NUCLEOTIDE SEQUENCE</scope>
    <source>
        <strain evidence="2">CA1-15</strain>
    </source>
</reference>
<gene>
    <name evidence="2" type="ORF">Q5H94_05475</name>
</gene>
<sequence>MIRQSKFPSSVIDRLKAASMETAPAALAAEAVHGAPDQRCTRMFVLSHIYGPCIGLCLSIVLLVLGFAPDGRLLAYSALVALFWLYPPILAAGGSHRALSLLSLQHLTVTVFWASYAYGGLKSPFLLWLVFVPLLASFYLTPPIKMWLLMLLILGVETVAFVHLLGSLPPGQEIEQGVKTWLALISIVSACAYIAMMAIELGRSLDSRDELALEAAECRMAADTLDCRVTDLCKLQAARLASISRLEAECRAPLAELVENCHHAVGQMHLDGNRSDRSDMESIDIAIQRLQEILDEVRCFSSAKKTIIPAQNYSGN</sequence>
<keyword evidence="1" id="KW-0472">Membrane</keyword>
<dbReference type="EMBL" id="JAUQSZ010000003">
    <property type="protein sequence ID" value="MDO7841768.1"/>
    <property type="molecule type" value="Genomic_DNA"/>
</dbReference>
<dbReference type="RefSeq" id="WP_304560228.1">
    <property type="nucleotide sequence ID" value="NZ_JAUQSZ010000003.1"/>
</dbReference>
<name>A0ABT8ZW23_9SPHN</name>
<keyword evidence="3" id="KW-1185">Reference proteome</keyword>
<organism evidence="2 3">
    <name type="scientific">Sphingomonas immobilis</name>
    <dbReference type="NCBI Taxonomy" id="3063997"/>
    <lineage>
        <taxon>Bacteria</taxon>
        <taxon>Pseudomonadati</taxon>
        <taxon>Pseudomonadota</taxon>
        <taxon>Alphaproteobacteria</taxon>
        <taxon>Sphingomonadales</taxon>
        <taxon>Sphingomonadaceae</taxon>
        <taxon>Sphingomonas</taxon>
    </lineage>
</organism>
<feature type="transmembrane region" description="Helical" evidence="1">
    <location>
        <begin position="74"/>
        <end position="92"/>
    </location>
</feature>
<proteinExistence type="predicted"/>
<comment type="caution">
    <text evidence="2">The sequence shown here is derived from an EMBL/GenBank/DDBJ whole genome shotgun (WGS) entry which is preliminary data.</text>
</comment>
<evidence type="ECO:0000313" key="2">
    <source>
        <dbReference type="EMBL" id="MDO7841768.1"/>
    </source>
</evidence>
<evidence type="ECO:0000313" key="3">
    <source>
        <dbReference type="Proteomes" id="UP001176468"/>
    </source>
</evidence>
<feature type="transmembrane region" description="Helical" evidence="1">
    <location>
        <begin position="148"/>
        <end position="168"/>
    </location>
</feature>